<protein>
    <submittedName>
        <fullName evidence="1">Uncharacterized protein</fullName>
    </submittedName>
</protein>
<evidence type="ECO:0000313" key="2">
    <source>
        <dbReference type="Proteomes" id="UP000094769"/>
    </source>
</evidence>
<dbReference type="EMBL" id="MARB01000009">
    <property type="protein sequence ID" value="ODJ87853.1"/>
    <property type="molecule type" value="Genomic_DNA"/>
</dbReference>
<organism evidence="1 2">
    <name type="scientific">Candidatus Thiodiazotropha endolucinida</name>
    <dbReference type="NCBI Taxonomy" id="1655433"/>
    <lineage>
        <taxon>Bacteria</taxon>
        <taxon>Pseudomonadati</taxon>
        <taxon>Pseudomonadota</taxon>
        <taxon>Gammaproteobacteria</taxon>
        <taxon>Chromatiales</taxon>
        <taxon>Sedimenticolaceae</taxon>
        <taxon>Candidatus Thiodiazotropha</taxon>
    </lineage>
</organism>
<dbReference type="RefSeq" id="WP_069124432.1">
    <property type="nucleotide sequence ID" value="NZ_MARB01000009.1"/>
</dbReference>
<accession>A0A7Z1AFU7</accession>
<evidence type="ECO:0000313" key="1">
    <source>
        <dbReference type="EMBL" id="ODJ87853.1"/>
    </source>
</evidence>
<gene>
    <name evidence="1" type="ORF">CODIS_19610</name>
</gene>
<sequence>MRISEYRIHCEMCELLSHRDGARGFTVQVPIDTESQQKERLIATIHCLINKQSHQLTLRGLNDSSGQVVNLSKPENDKLASVLKSVEEDCLCGNAKICPQRIVELVSKLHDGTKV</sequence>
<reference evidence="1 2" key="1">
    <citation type="submission" date="2016-06" db="EMBL/GenBank/DDBJ databases">
        <title>Genome sequence of endosymbiont of Candidatus Endolucinida thiodiazotropha.</title>
        <authorList>
            <person name="Poehlein A."/>
            <person name="Koenig S."/>
            <person name="Heiden S.E."/>
            <person name="Thuermer A."/>
            <person name="Voget S."/>
            <person name="Daniel R."/>
            <person name="Markert S."/>
            <person name="Gros O."/>
            <person name="Schweder T."/>
        </authorList>
    </citation>
    <scope>NUCLEOTIDE SEQUENCE [LARGE SCALE GENOMIC DNA]</scope>
    <source>
        <strain evidence="1 2">COS</strain>
    </source>
</reference>
<keyword evidence="2" id="KW-1185">Reference proteome</keyword>
<dbReference type="AlphaFoldDB" id="A0A7Z1AFU7"/>
<dbReference type="Proteomes" id="UP000094769">
    <property type="component" value="Unassembled WGS sequence"/>
</dbReference>
<proteinExistence type="predicted"/>
<name>A0A7Z1AFU7_9GAMM</name>
<comment type="caution">
    <text evidence="1">The sequence shown here is derived from an EMBL/GenBank/DDBJ whole genome shotgun (WGS) entry which is preliminary data.</text>
</comment>